<comment type="catalytic activity">
    <reaction evidence="1">
        <text>ATP + protein L-histidine = ADP + protein N-phospho-L-histidine.</text>
        <dbReference type="EC" id="2.7.13.3"/>
    </reaction>
</comment>
<evidence type="ECO:0000256" key="7">
    <source>
        <dbReference type="ARBA" id="ARBA00022741"/>
    </source>
</evidence>
<dbReference type="GO" id="GO:0005524">
    <property type="term" value="F:ATP binding"/>
    <property type="evidence" value="ECO:0007669"/>
    <property type="project" value="UniProtKB-KW"/>
</dbReference>
<dbReference type="Pfam" id="PF00512">
    <property type="entry name" value="HisKA"/>
    <property type="match status" value="1"/>
</dbReference>
<comment type="caution">
    <text evidence="13">The sequence shown here is derived from an EMBL/GenBank/DDBJ whole genome shotgun (WGS) entry which is preliminary data.</text>
</comment>
<organism evidence="13">
    <name type="scientific">Desulfacinum infernum</name>
    <dbReference type="NCBI Taxonomy" id="35837"/>
    <lineage>
        <taxon>Bacteria</taxon>
        <taxon>Pseudomonadati</taxon>
        <taxon>Thermodesulfobacteriota</taxon>
        <taxon>Syntrophobacteria</taxon>
        <taxon>Syntrophobacterales</taxon>
        <taxon>Syntrophobacteraceae</taxon>
        <taxon>Desulfacinum</taxon>
    </lineage>
</organism>
<evidence type="ECO:0000256" key="10">
    <source>
        <dbReference type="SAM" id="Phobius"/>
    </source>
</evidence>
<dbReference type="AlphaFoldDB" id="A0A831ZQV6"/>
<dbReference type="Gene3D" id="6.10.340.10">
    <property type="match status" value="1"/>
</dbReference>
<evidence type="ECO:0000256" key="2">
    <source>
        <dbReference type="ARBA" id="ARBA00004651"/>
    </source>
</evidence>
<dbReference type="SMART" id="SM00387">
    <property type="entry name" value="HATPase_c"/>
    <property type="match status" value="1"/>
</dbReference>
<keyword evidence="10" id="KW-0472">Membrane</keyword>
<dbReference type="SMART" id="SM00304">
    <property type="entry name" value="HAMP"/>
    <property type="match status" value="1"/>
</dbReference>
<dbReference type="CDD" id="cd06225">
    <property type="entry name" value="HAMP"/>
    <property type="match status" value="1"/>
</dbReference>
<dbReference type="InterPro" id="IPR003661">
    <property type="entry name" value="HisK_dim/P_dom"/>
</dbReference>
<evidence type="ECO:0000256" key="9">
    <source>
        <dbReference type="ARBA" id="ARBA00022840"/>
    </source>
</evidence>
<feature type="transmembrane region" description="Helical" evidence="10">
    <location>
        <begin position="25"/>
        <end position="49"/>
    </location>
</feature>
<dbReference type="Pfam" id="PF02518">
    <property type="entry name" value="HATPase_c"/>
    <property type="match status" value="1"/>
</dbReference>
<dbReference type="InterPro" id="IPR004358">
    <property type="entry name" value="Sig_transdc_His_kin-like_C"/>
</dbReference>
<dbReference type="CDD" id="cd00082">
    <property type="entry name" value="HisKA"/>
    <property type="match status" value="1"/>
</dbReference>
<proteinExistence type="predicted"/>
<keyword evidence="4" id="KW-1003">Cell membrane</keyword>
<dbReference type="EC" id="2.7.13.3" evidence="3"/>
<dbReference type="Gene3D" id="1.10.287.130">
    <property type="match status" value="1"/>
</dbReference>
<dbReference type="InterPro" id="IPR003594">
    <property type="entry name" value="HATPase_dom"/>
</dbReference>
<evidence type="ECO:0000256" key="6">
    <source>
        <dbReference type="ARBA" id="ARBA00022679"/>
    </source>
</evidence>
<feature type="domain" description="Histidine kinase" evidence="11">
    <location>
        <begin position="264"/>
        <end position="472"/>
    </location>
</feature>
<evidence type="ECO:0000256" key="5">
    <source>
        <dbReference type="ARBA" id="ARBA00022553"/>
    </source>
</evidence>
<dbReference type="PANTHER" id="PTHR44936">
    <property type="entry name" value="SENSOR PROTEIN CREC"/>
    <property type="match status" value="1"/>
</dbReference>
<evidence type="ECO:0000256" key="4">
    <source>
        <dbReference type="ARBA" id="ARBA00022475"/>
    </source>
</evidence>
<dbReference type="SUPFAM" id="SSF158472">
    <property type="entry name" value="HAMP domain-like"/>
    <property type="match status" value="1"/>
</dbReference>
<dbReference type="Gene3D" id="3.30.565.10">
    <property type="entry name" value="Histidine kinase-like ATPase, C-terminal domain"/>
    <property type="match status" value="1"/>
</dbReference>
<dbReference type="SMART" id="SM00388">
    <property type="entry name" value="HisKA"/>
    <property type="match status" value="1"/>
</dbReference>
<keyword evidence="8" id="KW-0418">Kinase</keyword>
<keyword evidence="10" id="KW-0812">Transmembrane</keyword>
<dbReference type="Pfam" id="PF00672">
    <property type="entry name" value="HAMP"/>
    <property type="match status" value="1"/>
</dbReference>
<name>A0A831ZQV6_9BACT</name>
<dbReference type="InterPro" id="IPR003660">
    <property type="entry name" value="HAMP_dom"/>
</dbReference>
<accession>A0A831ZQV6</accession>
<reference evidence="13" key="1">
    <citation type="journal article" date="2020" name="mSystems">
        <title>Genome- and Community-Level Interaction Insights into Carbon Utilization and Element Cycling Functions of Hydrothermarchaeota in Hydrothermal Sediment.</title>
        <authorList>
            <person name="Zhou Z."/>
            <person name="Liu Y."/>
            <person name="Xu W."/>
            <person name="Pan J."/>
            <person name="Luo Z.H."/>
            <person name="Li M."/>
        </authorList>
    </citation>
    <scope>NUCLEOTIDE SEQUENCE [LARGE SCALE GENOMIC DNA]</scope>
    <source>
        <strain evidence="13">SpSt-456</strain>
    </source>
</reference>
<comment type="subcellular location">
    <subcellularLocation>
        <location evidence="2">Cell membrane</location>
        <topology evidence="2">Multi-pass membrane protein</topology>
    </subcellularLocation>
</comment>
<dbReference type="InterPro" id="IPR036097">
    <property type="entry name" value="HisK_dim/P_sf"/>
</dbReference>
<keyword evidence="10" id="KW-1133">Transmembrane helix</keyword>
<evidence type="ECO:0000259" key="12">
    <source>
        <dbReference type="PROSITE" id="PS50885"/>
    </source>
</evidence>
<dbReference type="GO" id="GO:0005886">
    <property type="term" value="C:plasma membrane"/>
    <property type="evidence" value="ECO:0007669"/>
    <property type="project" value="UniProtKB-SubCell"/>
</dbReference>
<dbReference type="PROSITE" id="PS50109">
    <property type="entry name" value="HIS_KIN"/>
    <property type="match status" value="1"/>
</dbReference>
<sequence length="487" mass="53159">MIWCIISAGERRRTVGRNTSLRAAILGPFALLMACVSLVSWAAAAFLIARDRDSRLEKQMVQVTQTLARSHFLLNPSVLAQLGGVLQAELLVFRKDGTLILGTLNEPDHREELHEALRRLAAFESGRPTPVKVGSTTYRALWCPVTVPGHGDVALAMWRPLADHESLHRNLLWSLALIGAVGLAAAGVVGRLIVRTVTAPLEELVLTAEEIAEGRVEKRVDVRGGLEIVRLAEAFNVMMDRLVASEKRRVEAERFAAAGQVAAGLAHEIRNPLTSIKMLVQVLIARCKDSPAMQDVLAPLLEEIIRLEHSVTQTVERTRAVTLTAVPIAAASLIRELLQVAGERLRVQGIGLELNLEDRDLMVRVDAEKMKQVFWNLLENARQAMPDGGTLLVAVRSGASGSVEVVFEDNGCGLPPCPPSRLMEPFFTTRGEGMGLGLALSQRIIEGHGGRLILEPREPRGTRVKVILPGIERDLGTEKKHGHGSCR</sequence>
<evidence type="ECO:0000256" key="8">
    <source>
        <dbReference type="ARBA" id="ARBA00022777"/>
    </source>
</evidence>
<gene>
    <name evidence="13" type="ORF">ENS06_02195</name>
</gene>
<dbReference type="SUPFAM" id="SSF47384">
    <property type="entry name" value="Homodimeric domain of signal transducing histidine kinase"/>
    <property type="match status" value="1"/>
</dbReference>
<evidence type="ECO:0000256" key="1">
    <source>
        <dbReference type="ARBA" id="ARBA00000085"/>
    </source>
</evidence>
<dbReference type="EMBL" id="DSTK01000009">
    <property type="protein sequence ID" value="HFK96119.1"/>
    <property type="molecule type" value="Genomic_DNA"/>
</dbReference>
<dbReference type="InterPro" id="IPR036890">
    <property type="entry name" value="HATPase_C_sf"/>
</dbReference>
<dbReference type="PRINTS" id="PR00344">
    <property type="entry name" value="BCTRLSENSOR"/>
</dbReference>
<dbReference type="SUPFAM" id="SSF55874">
    <property type="entry name" value="ATPase domain of HSP90 chaperone/DNA topoisomerase II/histidine kinase"/>
    <property type="match status" value="1"/>
</dbReference>
<dbReference type="GO" id="GO:0000155">
    <property type="term" value="F:phosphorelay sensor kinase activity"/>
    <property type="evidence" value="ECO:0007669"/>
    <property type="project" value="InterPro"/>
</dbReference>
<evidence type="ECO:0000313" key="13">
    <source>
        <dbReference type="EMBL" id="HFK96119.1"/>
    </source>
</evidence>
<dbReference type="PANTHER" id="PTHR44936:SF10">
    <property type="entry name" value="SENSOR PROTEIN RSTB"/>
    <property type="match status" value="1"/>
</dbReference>
<keyword evidence="5" id="KW-0597">Phosphoprotein</keyword>
<keyword evidence="9" id="KW-0067">ATP-binding</keyword>
<evidence type="ECO:0000259" key="11">
    <source>
        <dbReference type="PROSITE" id="PS50109"/>
    </source>
</evidence>
<dbReference type="PROSITE" id="PS50885">
    <property type="entry name" value="HAMP"/>
    <property type="match status" value="1"/>
</dbReference>
<evidence type="ECO:0000256" key="3">
    <source>
        <dbReference type="ARBA" id="ARBA00012438"/>
    </source>
</evidence>
<dbReference type="InterPro" id="IPR050980">
    <property type="entry name" value="2C_sensor_his_kinase"/>
</dbReference>
<feature type="domain" description="HAMP" evidence="12">
    <location>
        <begin position="195"/>
        <end position="247"/>
    </location>
</feature>
<keyword evidence="7" id="KW-0547">Nucleotide-binding</keyword>
<keyword evidence="6" id="KW-0808">Transferase</keyword>
<dbReference type="InterPro" id="IPR005467">
    <property type="entry name" value="His_kinase_dom"/>
</dbReference>
<protein>
    <recommendedName>
        <fullName evidence="3">histidine kinase</fullName>
        <ecNumber evidence="3">2.7.13.3</ecNumber>
    </recommendedName>
</protein>